<sequence length="436" mass="49157">MAGFDNNVNDIGLIKTIGIVVATSSIRTKASYIAIQCRNIVSNIKVKPGLEGYAIRRKCNSITQPGQLLCPIDPYFIMPEKCQYLFNLIDRVMPGNKIILVGIYCIKRNIPMNKIQGKDKLNIGIRQPYIRVLGIRIDTNGIGRSSTQTLTSNEEEEEEEFIRFLHTSNIYEIISNSIASSIYDVNDIKKSIACLLFDGSRKRLPDGLIRRGDINVLLIGDPGTAKSQLLKFINKVAPIGVYTSGKDSSAGGLTASVIRDLNSKNFVIEGHVGLHKCRPRLSENASEKLRNQYVLMRNGINIYEHEIGKKTTIPITVRQLEALIRIAESLAKMRLSSFVDEALRLFHVSTFASASSGNLTGIEGFITFDDQKEVTRIEKQIRRRFIIGSQVSELAIVQDFIQQNYSERTIYKVLHAMIRRGDIQYRIQHKILIRIR</sequence>
<evidence type="ECO:0000313" key="5">
    <source>
        <dbReference type="EMBL" id="CAF1187373.1"/>
    </source>
</evidence>
<keyword evidence="3" id="KW-0238">DNA-binding</keyword>
<gene>
    <name evidence="5" type="ORF">ZHD862_LOCUS22103</name>
</gene>
<dbReference type="GO" id="GO:0003697">
    <property type="term" value="F:single-stranded DNA binding"/>
    <property type="evidence" value="ECO:0007669"/>
    <property type="project" value="TreeGrafter"/>
</dbReference>
<dbReference type="GO" id="GO:0006270">
    <property type="term" value="P:DNA replication initiation"/>
    <property type="evidence" value="ECO:0007669"/>
    <property type="project" value="TreeGrafter"/>
</dbReference>
<dbReference type="Pfam" id="PF17855">
    <property type="entry name" value="MCM_lid"/>
    <property type="match status" value="1"/>
</dbReference>
<keyword evidence="2" id="KW-0067">ATP-binding</keyword>
<dbReference type="InterPro" id="IPR054125">
    <property type="entry name" value="MCM5_C"/>
</dbReference>
<evidence type="ECO:0000256" key="1">
    <source>
        <dbReference type="ARBA" id="ARBA00022741"/>
    </source>
</evidence>
<feature type="domain" description="MCM C-terminal AAA(+) ATPase" evidence="4">
    <location>
        <begin position="170"/>
        <end position="270"/>
    </location>
</feature>
<protein>
    <recommendedName>
        <fullName evidence="4">MCM C-terminal AAA(+) ATPase domain-containing protein</fullName>
    </recommendedName>
</protein>
<dbReference type="GO" id="GO:0042555">
    <property type="term" value="C:MCM complex"/>
    <property type="evidence" value="ECO:0007669"/>
    <property type="project" value="TreeGrafter"/>
</dbReference>
<organism evidence="5 6">
    <name type="scientific">Rotaria sordida</name>
    <dbReference type="NCBI Taxonomy" id="392033"/>
    <lineage>
        <taxon>Eukaryota</taxon>
        <taxon>Metazoa</taxon>
        <taxon>Spiralia</taxon>
        <taxon>Gnathifera</taxon>
        <taxon>Rotifera</taxon>
        <taxon>Eurotatoria</taxon>
        <taxon>Bdelloidea</taxon>
        <taxon>Philodinida</taxon>
        <taxon>Philodinidae</taxon>
        <taxon>Rotaria</taxon>
    </lineage>
</organism>
<dbReference type="AlphaFoldDB" id="A0A814VMD1"/>
<comment type="caution">
    <text evidence="5">The sequence shown here is derived from an EMBL/GenBank/DDBJ whole genome shotgun (WGS) entry which is preliminary data.</text>
</comment>
<dbReference type="InterPro" id="IPR027417">
    <property type="entry name" value="P-loop_NTPase"/>
</dbReference>
<dbReference type="InterPro" id="IPR001208">
    <property type="entry name" value="MCM_dom"/>
</dbReference>
<dbReference type="InterPro" id="IPR012340">
    <property type="entry name" value="NA-bd_OB-fold"/>
</dbReference>
<dbReference type="SMART" id="SM00350">
    <property type="entry name" value="MCM"/>
    <property type="match status" value="1"/>
</dbReference>
<proteinExistence type="predicted"/>
<dbReference type="Gene3D" id="3.40.50.300">
    <property type="entry name" value="P-loop containing nucleotide triphosphate hydrolases"/>
    <property type="match status" value="2"/>
</dbReference>
<dbReference type="GO" id="GO:0017116">
    <property type="term" value="F:single-stranded DNA helicase activity"/>
    <property type="evidence" value="ECO:0007669"/>
    <property type="project" value="TreeGrafter"/>
</dbReference>
<dbReference type="GO" id="GO:0005524">
    <property type="term" value="F:ATP binding"/>
    <property type="evidence" value="ECO:0007669"/>
    <property type="project" value="UniProtKB-KW"/>
</dbReference>
<dbReference type="PANTHER" id="PTHR11630:SF42">
    <property type="entry name" value="DNA REPLICATION LICENSING FACTOR MCM5"/>
    <property type="match status" value="1"/>
</dbReference>
<dbReference type="GO" id="GO:0043138">
    <property type="term" value="F:3'-5' DNA helicase activity"/>
    <property type="evidence" value="ECO:0007669"/>
    <property type="project" value="TreeGrafter"/>
</dbReference>
<dbReference type="PROSITE" id="PS50051">
    <property type="entry name" value="MCM_2"/>
    <property type="match status" value="1"/>
</dbReference>
<dbReference type="Pfam" id="PF21933">
    <property type="entry name" value="MCM5_C"/>
    <property type="match status" value="1"/>
</dbReference>
<keyword evidence="1" id="KW-0547">Nucleotide-binding</keyword>
<dbReference type="InterPro" id="IPR031327">
    <property type="entry name" value="MCM"/>
</dbReference>
<dbReference type="Pfam" id="PF00493">
    <property type="entry name" value="MCM"/>
    <property type="match status" value="1"/>
</dbReference>
<dbReference type="GO" id="GO:0005634">
    <property type="term" value="C:nucleus"/>
    <property type="evidence" value="ECO:0007669"/>
    <property type="project" value="TreeGrafter"/>
</dbReference>
<evidence type="ECO:0000256" key="2">
    <source>
        <dbReference type="ARBA" id="ARBA00022840"/>
    </source>
</evidence>
<evidence type="ECO:0000259" key="4">
    <source>
        <dbReference type="PROSITE" id="PS50051"/>
    </source>
</evidence>
<evidence type="ECO:0000256" key="3">
    <source>
        <dbReference type="ARBA" id="ARBA00023125"/>
    </source>
</evidence>
<reference evidence="5" key="1">
    <citation type="submission" date="2021-02" db="EMBL/GenBank/DDBJ databases">
        <authorList>
            <person name="Nowell W R."/>
        </authorList>
    </citation>
    <scope>NUCLEOTIDE SEQUENCE</scope>
</reference>
<name>A0A814VMD1_9BILA</name>
<dbReference type="Proteomes" id="UP000663864">
    <property type="component" value="Unassembled WGS sequence"/>
</dbReference>
<accession>A0A814VMD1</accession>
<dbReference type="SUPFAM" id="SSF52540">
    <property type="entry name" value="P-loop containing nucleoside triphosphate hydrolases"/>
    <property type="match status" value="1"/>
</dbReference>
<dbReference type="InterPro" id="IPR041562">
    <property type="entry name" value="MCM_lid"/>
</dbReference>
<dbReference type="GO" id="GO:0000727">
    <property type="term" value="P:double-strand break repair via break-induced replication"/>
    <property type="evidence" value="ECO:0007669"/>
    <property type="project" value="TreeGrafter"/>
</dbReference>
<dbReference type="SUPFAM" id="SSF50249">
    <property type="entry name" value="Nucleic acid-binding proteins"/>
    <property type="match status" value="1"/>
</dbReference>
<dbReference type="EMBL" id="CAJNOT010001358">
    <property type="protein sequence ID" value="CAF1187373.1"/>
    <property type="molecule type" value="Genomic_DNA"/>
</dbReference>
<dbReference type="PANTHER" id="PTHR11630">
    <property type="entry name" value="DNA REPLICATION LICENSING FACTOR MCM FAMILY MEMBER"/>
    <property type="match status" value="1"/>
</dbReference>
<evidence type="ECO:0000313" key="6">
    <source>
        <dbReference type="Proteomes" id="UP000663864"/>
    </source>
</evidence>